<evidence type="ECO:0000313" key="2">
    <source>
        <dbReference type="Proteomes" id="UP000432464"/>
    </source>
</evidence>
<dbReference type="EMBL" id="WMBB01000019">
    <property type="protein sequence ID" value="MTE17036.1"/>
    <property type="molecule type" value="Genomic_DNA"/>
</dbReference>
<protein>
    <recommendedName>
        <fullName evidence="3">GIY-YIG nuclease family protein</fullName>
    </recommendedName>
</protein>
<dbReference type="RefSeq" id="WP_154791461.1">
    <property type="nucleotide sequence ID" value="NZ_WMBB01000019.1"/>
</dbReference>
<sequence length="156" mass="18004">MDFTDFAWSFVADEDRGPYDYVYPPDPDYGHLYVVGFDSGWIKVGKTCDWQSRLGSHRRYYSRQYGWSITDTWCSCIVRDHLPGNESGADLTAIEHSLRRFVRSVSDRREMNPFVRGVGRDKSNGRSAETELFHGVDFEVARAYADELALRNADLM</sequence>
<comment type="caution">
    <text evidence="1">The sequence shown here is derived from an EMBL/GenBank/DDBJ whole genome shotgun (WGS) entry which is preliminary data.</text>
</comment>
<gene>
    <name evidence="1" type="ORF">GLP40_30390</name>
</gene>
<evidence type="ECO:0008006" key="3">
    <source>
        <dbReference type="Google" id="ProtNLM"/>
    </source>
</evidence>
<dbReference type="AlphaFoldDB" id="A0A6I3L9Z2"/>
<dbReference type="Proteomes" id="UP000432464">
    <property type="component" value="Unassembled WGS sequence"/>
</dbReference>
<reference evidence="1 2" key="1">
    <citation type="submission" date="2019-11" db="EMBL/GenBank/DDBJ databases">
        <title>Nocardia sp. nov. CT2-14 isolated from soil.</title>
        <authorList>
            <person name="Kanchanasin P."/>
            <person name="Tanasupawat S."/>
            <person name="Yuki M."/>
            <person name="Kudo T."/>
        </authorList>
    </citation>
    <scope>NUCLEOTIDE SEQUENCE [LARGE SCALE GENOMIC DNA]</scope>
    <source>
        <strain evidence="1 2">CT2-14</strain>
    </source>
</reference>
<organism evidence="1 2">
    <name type="scientific">Nocardia aurantiaca</name>
    <dbReference type="NCBI Taxonomy" id="2675850"/>
    <lineage>
        <taxon>Bacteria</taxon>
        <taxon>Bacillati</taxon>
        <taxon>Actinomycetota</taxon>
        <taxon>Actinomycetes</taxon>
        <taxon>Mycobacteriales</taxon>
        <taxon>Nocardiaceae</taxon>
        <taxon>Nocardia</taxon>
    </lineage>
</organism>
<proteinExistence type="predicted"/>
<accession>A0A6I3L9Z2</accession>
<name>A0A6I3L9Z2_9NOCA</name>
<evidence type="ECO:0000313" key="1">
    <source>
        <dbReference type="EMBL" id="MTE17036.1"/>
    </source>
</evidence>
<keyword evidence="2" id="KW-1185">Reference proteome</keyword>